<dbReference type="RefSeq" id="WP_256620153.1">
    <property type="nucleotide sequence ID" value="NZ_JANIBC010000015.1"/>
</dbReference>
<dbReference type="Proteomes" id="UP001142610">
    <property type="component" value="Unassembled WGS sequence"/>
</dbReference>
<dbReference type="SUPFAM" id="SSF89919">
    <property type="entry name" value="Ribosome-binding factor A, RbfA"/>
    <property type="match status" value="1"/>
</dbReference>
<dbReference type="EMBL" id="JANIBC010000015">
    <property type="protein sequence ID" value="MCQ8186250.1"/>
    <property type="molecule type" value="Genomic_DNA"/>
</dbReference>
<dbReference type="GO" id="GO:0030490">
    <property type="term" value="P:maturation of SSU-rRNA"/>
    <property type="evidence" value="ECO:0007669"/>
    <property type="project" value="UniProtKB-UniRule"/>
</dbReference>
<evidence type="ECO:0000256" key="1">
    <source>
        <dbReference type="ARBA" id="ARBA00022517"/>
    </source>
</evidence>
<name>A0A9X2LAQ7_9PROT</name>
<dbReference type="PANTHER" id="PTHR33515">
    <property type="entry name" value="RIBOSOME-BINDING FACTOR A, CHLOROPLASTIC-RELATED"/>
    <property type="match status" value="1"/>
</dbReference>
<keyword evidence="2" id="KW-0963">Cytoplasm</keyword>
<dbReference type="InterPro" id="IPR000238">
    <property type="entry name" value="RbfA"/>
</dbReference>
<accession>A0A9X2LAQ7</accession>
<dbReference type="PANTHER" id="PTHR33515:SF1">
    <property type="entry name" value="RIBOSOME-BINDING FACTOR A, CHLOROPLASTIC-RELATED"/>
    <property type="match status" value="1"/>
</dbReference>
<dbReference type="InterPro" id="IPR023799">
    <property type="entry name" value="RbfA_dom_sf"/>
</dbReference>
<sequence length="123" mass="13919">MSRSRHTTKAPSQRQLRAGELIRHELAQILQREEVHDDSLFGLNVTVTEVQASPDLRNATVYVTTLGGQETDDAVRRLSVASAKIRRVLAPKLAMKFIPDLHFKRDASFDTADRIDQLLRQGR</sequence>
<dbReference type="InterPro" id="IPR015946">
    <property type="entry name" value="KH_dom-like_a/b"/>
</dbReference>
<dbReference type="PROSITE" id="PS01319">
    <property type="entry name" value="RBFA"/>
    <property type="match status" value="1"/>
</dbReference>
<dbReference type="Pfam" id="PF02033">
    <property type="entry name" value="RBFA"/>
    <property type="match status" value="1"/>
</dbReference>
<dbReference type="NCBIfam" id="TIGR00082">
    <property type="entry name" value="rbfA"/>
    <property type="match status" value="1"/>
</dbReference>
<keyword evidence="1 2" id="KW-0690">Ribosome biogenesis</keyword>
<evidence type="ECO:0000313" key="3">
    <source>
        <dbReference type="EMBL" id="MCQ8186250.1"/>
    </source>
</evidence>
<dbReference type="Gene3D" id="3.30.300.20">
    <property type="match status" value="1"/>
</dbReference>
<dbReference type="InterPro" id="IPR020053">
    <property type="entry name" value="Ribosome-bd_factorA_CS"/>
</dbReference>
<evidence type="ECO:0000313" key="4">
    <source>
        <dbReference type="Proteomes" id="UP001142610"/>
    </source>
</evidence>
<comment type="caution">
    <text evidence="3">The sequence shown here is derived from an EMBL/GenBank/DDBJ whole genome shotgun (WGS) entry which is preliminary data.</text>
</comment>
<dbReference type="HAMAP" id="MF_00003">
    <property type="entry name" value="RbfA"/>
    <property type="match status" value="1"/>
</dbReference>
<comment type="subunit">
    <text evidence="2">Monomer. Binds 30S ribosomal subunits, but not 50S ribosomal subunits or 70S ribosomes.</text>
</comment>
<reference evidence="3" key="1">
    <citation type="submission" date="2022-07" db="EMBL/GenBank/DDBJ databases">
        <title>Parvularcula maris sp. nov., an algicidal bacterium isolated from seawater.</title>
        <authorList>
            <person name="Li F."/>
        </authorList>
    </citation>
    <scope>NUCLEOTIDE SEQUENCE</scope>
    <source>
        <strain evidence="3">BGMRC 0090</strain>
    </source>
</reference>
<dbReference type="AlphaFoldDB" id="A0A9X2LAQ7"/>
<protein>
    <recommendedName>
        <fullName evidence="2">Ribosome-binding factor A</fullName>
    </recommendedName>
</protein>
<organism evidence="3 4">
    <name type="scientific">Parvularcula maris</name>
    <dbReference type="NCBI Taxonomy" id="2965077"/>
    <lineage>
        <taxon>Bacteria</taxon>
        <taxon>Pseudomonadati</taxon>
        <taxon>Pseudomonadota</taxon>
        <taxon>Alphaproteobacteria</taxon>
        <taxon>Parvularculales</taxon>
        <taxon>Parvularculaceae</taxon>
        <taxon>Parvularcula</taxon>
    </lineage>
</organism>
<comment type="similarity">
    <text evidence="2">Belongs to the RbfA family.</text>
</comment>
<dbReference type="NCBIfam" id="NF001802">
    <property type="entry name" value="PRK00521.2-5"/>
    <property type="match status" value="1"/>
</dbReference>
<comment type="function">
    <text evidence="2">One of several proteins that assist in the late maturation steps of the functional core of the 30S ribosomal subunit. Associates with free 30S ribosomal subunits (but not with 30S subunits that are part of 70S ribosomes or polysomes). Required for efficient processing of 16S rRNA. May interact with the 5'-terminal helix region of 16S rRNA.</text>
</comment>
<dbReference type="GO" id="GO:0043024">
    <property type="term" value="F:ribosomal small subunit binding"/>
    <property type="evidence" value="ECO:0007669"/>
    <property type="project" value="TreeGrafter"/>
</dbReference>
<proteinExistence type="inferred from homology"/>
<comment type="subcellular location">
    <subcellularLocation>
        <location evidence="2">Cytoplasm</location>
    </subcellularLocation>
</comment>
<gene>
    <name evidence="2 3" type="primary">rbfA</name>
    <name evidence="3" type="ORF">NOG11_12750</name>
</gene>
<keyword evidence="4" id="KW-1185">Reference proteome</keyword>
<dbReference type="GO" id="GO:0005829">
    <property type="term" value="C:cytosol"/>
    <property type="evidence" value="ECO:0007669"/>
    <property type="project" value="TreeGrafter"/>
</dbReference>
<evidence type="ECO:0000256" key="2">
    <source>
        <dbReference type="HAMAP-Rule" id="MF_00003"/>
    </source>
</evidence>